<sequence>MRKLKRVGQMRCLMKRRRKIINLKYKRIARILTALEDFCV</sequence>
<dbReference type="EMBL" id="CAJEWN010000133">
    <property type="protein sequence ID" value="CAD2167898.1"/>
    <property type="molecule type" value="Genomic_DNA"/>
</dbReference>
<organism evidence="1 2">
    <name type="scientific">Meloidogyne enterolobii</name>
    <name type="common">Root-knot nematode worm</name>
    <name type="synonym">Meloidogyne mayaguensis</name>
    <dbReference type="NCBI Taxonomy" id="390850"/>
    <lineage>
        <taxon>Eukaryota</taxon>
        <taxon>Metazoa</taxon>
        <taxon>Ecdysozoa</taxon>
        <taxon>Nematoda</taxon>
        <taxon>Chromadorea</taxon>
        <taxon>Rhabditida</taxon>
        <taxon>Tylenchina</taxon>
        <taxon>Tylenchomorpha</taxon>
        <taxon>Tylenchoidea</taxon>
        <taxon>Meloidogynidae</taxon>
        <taxon>Meloidogyninae</taxon>
        <taxon>Meloidogyne</taxon>
    </lineage>
</organism>
<comment type="caution">
    <text evidence="1">The sequence shown here is derived from an EMBL/GenBank/DDBJ whole genome shotgun (WGS) entry which is preliminary data.</text>
</comment>
<dbReference type="Proteomes" id="UP000580250">
    <property type="component" value="Unassembled WGS sequence"/>
</dbReference>
<gene>
    <name evidence="1" type="ORF">MENT_LOCUS19213</name>
</gene>
<proteinExistence type="predicted"/>
<protein>
    <submittedName>
        <fullName evidence="1">Uncharacterized protein</fullName>
    </submittedName>
</protein>
<evidence type="ECO:0000313" key="1">
    <source>
        <dbReference type="EMBL" id="CAD2167898.1"/>
    </source>
</evidence>
<reference evidence="1 2" key="1">
    <citation type="submission" date="2020-08" db="EMBL/GenBank/DDBJ databases">
        <authorList>
            <person name="Koutsovoulos G."/>
            <person name="Danchin GJ E."/>
        </authorList>
    </citation>
    <scope>NUCLEOTIDE SEQUENCE [LARGE SCALE GENOMIC DNA]</scope>
</reference>
<accession>A0A6V7V168</accession>
<dbReference type="AlphaFoldDB" id="A0A6V7V168"/>
<name>A0A6V7V168_MELEN</name>
<evidence type="ECO:0000313" key="2">
    <source>
        <dbReference type="Proteomes" id="UP000580250"/>
    </source>
</evidence>